<accession>A0A1M6TG59</accession>
<dbReference type="STRING" id="633813.SAMN04488087_1384"/>
<evidence type="ECO:0000313" key="1">
    <source>
        <dbReference type="EMBL" id="SHK55985.1"/>
    </source>
</evidence>
<dbReference type="AlphaFoldDB" id="A0A1M6TG59"/>
<gene>
    <name evidence="1" type="ORF">SAMN04488087_1384</name>
</gene>
<dbReference type="RefSeq" id="WP_072715247.1">
    <property type="nucleotide sequence ID" value="NZ_FRAU01000004.1"/>
</dbReference>
<dbReference type="EMBL" id="FRAU01000004">
    <property type="protein sequence ID" value="SHK55985.1"/>
    <property type="molecule type" value="Genomic_DNA"/>
</dbReference>
<dbReference type="OrthoDB" id="1495304at2"/>
<organism evidence="1 2">
    <name type="scientific">Rhodothermus profundi</name>
    <dbReference type="NCBI Taxonomy" id="633813"/>
    <lineage>
        <taxon>Bacteria</taxon>
        <taxon>Pseudomonadati</taxon>
        <taxon>Rhodothermota</taxon>
        <taxon>Rhodothermia</taxon>
        <taxon>Rhodothermales</taxon>
        <taxon>Rhodothermaceae</taxon>
        <taxon>Rhodothermus</taxon>
    </lineage>
</organism>
<reference evidence="2" key="1">
    <citation type="submission" date="2016-11" db="EMBL/GenBank/DDBJ databases">
        <authorList>
            <person name="Varghese N."/>
            <person name="Submissions S."/>
        </authorList>
    </citation>
    <scope>NUCLEOTIDE SEQUENCE [LARGE SCALE GENOMIC DNA]</scope>
    <source>
        <strain evidence="2">DSM 22212</strain>
    </source>
</reference>
<protein>
    <submittedName>
        <fullName evidence="1">Uncharacterized protein</fullName>
    </submittedName>
</protein>
<name>A0A1M6TG59_9BACT</name>
<dbReference type="Proteomes" id="UP000185812">
    <property type="component" value="Unassembled WGS sequence"/>
</dbReference>
<evidence type="ECO:0000313" key="2">
    <source>
        <dbReference type="Proteomes" id="UP000185812"/>
    </source>
</evidence>
<keyword evidence="2" id="KW-1185">Reference proteome</keyword>
<proteinExistence type="predicted"/>
<sequence>MKEVPDRPMSFTFDPEAVAELPPVLQRYILALYHRVWAAYRKVGCPFGETDAAMLLWFEFRLHTTIN</sequence>